<evidence type="ECO:0000256" key="1">
    <source>
        <dbReference type="SAM" id="MobiDB-lite"/>
    </source>
</evidence>
<protein>
    <recommendedName>
        <fullName evidence="4">Extracellular serine-rich protein</fullName>
    </recommendedName>
</protein>
<feature type="chain" id="PRO_5041660412" description="Extracellular serine-rich protein" evidence="2">
    <location>
        <begin position="18"/>
        <end position="303"/>
    </location>
</feature>
<feature type="compositionally biased region" description="Pro residues" evidence="1">
    <location>
        <begin position="239"/>
        <end position="263"/>
    </location>
</feature>
<dbReference type="PANTHER" id="PTHR34883:SF17">
    <property type="entry name" value="CUPREDOXIN"/>
    <property type="match status" value="1"/>
</dbReference>
<proteinExistence type="predicted"/>
<dbReference type="Proteomes" id="UP000011086">
    <property type="component" value="Unassembled WGS sequence"/>
</dbReference>
<dbReference type="EMBL" id="JH794015">
    <property type="protein sequence ID" value="ELQ40920.1"/>
    <property type="molecule type" value="Genomic_DNA"/>
</dbReference>
<accession>A0AA97P2V1</accession>
<name>A0AA97P2V1_PYRO3</name>
<feature type="compositionally biased region" description="Low complexity" evidence="1">
    <location>
        <begin position="264"/>
        <end position="280"/>
    </location>
</feature>
<dbReference type="InterPro" id="IPR052953">
    <property type="entry name" value="Ser-rich/MCO-related"/>
</dbReference>
<organism evidence="3">
    <name type="scientific">Pyricularia oryzae (strain Y34)</name>
    <name type="common">Rice blast fungus</name>
    <name type="synonym">Magnaporthe oryzae</name>
    <dbReference type="NCBI Taxonomy" id="1143189"/>
    <lineage>
        <taxon>Eukaryota</taxon>
        <taxon>Fungi</taxon>
        <taxon>Dikarya</taxon>
        <taxon>Ascomycota</taxon>
        <taxon>Pezizomycotina</taxon>
        <taxon>Sordariomycetes</taxon>
        <taxon>Sordariomycetidae</taxon>
        <taxon>Magnaporthales</taxon>
        <taxon>Pyriculariaceae</taxon>
        <taxon>Pyricularia</taxon>
    </lineage>
</organism>
<keyword evidence="2" id="KW-0732">Signal</keyword>
<dbReference type="PANTHER" id="PTHR34883">
    <property type="entry name" value="SERINE-RICH PROTEIN, PUTATIVE-RELATED-RELATED"/>
    <property type="match status" value="1"/>
</dbReference>
<feature type="compositionally biased region" description="Pro residues" evidence="1">
    <location>
        <begin position="281"/>
        <end position="303"/>
    </location>
</feature>
<feature type="signal peptide" evidence="2">
    <location>
        <begin position="1"/>
        <end position="17"/>
    </location>
</feature>
<dbReference type="CDD" id="cd00920">
    <property type="entry name" value="Cupredoxin"/>
    <property type="match status" value="1"/>
</dbReference>
<dbReference type="InterPro" id="IPR008972">
    <property type="entry name" value="Cupredoxin"/>
</dbReference>
<gene>
    <name evidence="3" type="ORF">OOU_Y34scaffold00325g50</name>
</gene>
<sequence length="303" mass="29946">MRTTNGLVLILAGLAAALPQPGGNGVTARAKEAVNGKKFEIRSERLRPVPIKKRANQLIPVVVGGPQVTFVPNMVLAAVGDVVQFQFSNGNHTVTQSAEGQACTPLQMTDPNAVHSGHIPFKDGQQMVGTFNMVVTKTDPMFLYCATGPHCQLGQIMVINPSNTQQLVNYNKISALATKNVDGLKVNGGSVGQIPLGLAAFVPAPPEDGGKGKGDAGKGKGGKATGGKGKGDGAAAPPAAAPPAATPAAPPAATPPAAAPAAPPAAAAPAAPPAEGAANPAPAPAPAPAPEAAPAPAPAPAPK</sequence>
<feature type="compositionally biased region" description="Basic and acidic residues" evidence="1">
    <location>
        <begin position="208"/>
        <end position="218"/>
    </location>
</feature>
<evidence type="ECO:0000313" key="3">
    <source>
        <dbReference type="EMBL" id="ELQ40920.1"/>
    </source>
</evidence>
<reference evidence="3" key="1">
    <citation type="journal article" date="2012" name="PLoS Genet.">
        <title>Comparative analysis of the genomes of two field isolates of the rice blast fungus Magnaporthe oryzae.</title>
        <authorList>
            <person name="Xue M."/>
            <person name="Yang J."/>
            <person name="Li Z."/>
            <person name="Hu S."/>
            <person name="Yao N."/>
            <person name="Dean R.A."/>
            <person name="Zhao W."/>
            <person name="Shen M."/>
            <person name="Zhang H."/>
            <person name="Li C."/>
            <person name="Liu L."/>
            <person name="Cao L."/>
            <person name="Xu X."/>
            <person name="Xing Y."/>
            <person name="Hsiang T."/>
            <person name="Zhang Z."/>
            <person name="Xu J.R."/>
            <person name="Peng Y.L."/>
        </authorList>
    </citation>
    <scope>NUCLEOTIDE SEQUENCE</scope>
    <source>
        <strain evidence="3">Y34</strain>
    </source>
</reference>
<evidence type="ECO:0000256" key="2">
    <source>
        <dbReference type="SAM" id="SignalP"/>
    </source>
</evidence>
<feature type="region of interest" description="Disordered" evidence="1">
    <location>
        <begin position="205"/>
        <end position="303"/>
    </location>
</feature>
<dbReference type="Gene3D" id="2.60.40.420">
    <property type="entry name" value="Cupredoxins - blue copper proteins"/>
    <property type="match status" value="1"/>
</dbReference>
<evidence type="ECO:0008006" key="4">
    <source>
        <dbReference type="Google" id="ProtNLM"/>
    </source>
</evidence>
<dbReference type="AlphaFoldDB" id="A0AA97P2V1"/>
<dbReference type="SUPFAM" id="SSF49503">
    <property type="entry name" value="Cupredoxins"/>
    <property type="match status" value="1"/>
</dbReference>